<accession>A0A345DAI9</accession>
<protein>
    <submittedName>
        <fullName evidence="3">Agmatine deiminase</fullName>
        <ecNumber evidence="3">3.5.3.12</ecNumber>
    </submittedName>
</protein>
<dbReference type="RefSeq" id="WP_114562579.1">
    <property type="nucleotide sequence ID" value="NZ_CP031124.1"/>
</dbReference>
<evidence type="ECO:0000313" key="3">
    <source>
        <dbReference type="EMBL" id="AXF85377.1"/>
    </source>
</evidence>
<dbReference type="OrthoDB" id="9808013at2"/>
<organism evidence="3 4">
    <name type="scientific">Ephemeroptericola cinctiostellae</name>
    <dbReference type="NCBI Taxonomy" id="2268024"/>
    <lineage>
        <taxon>Bacteria</taxon>
        <taxon>Pseudomonadati</taxon>
        <taxon>Pseudomonadota</taxon>
        <taxon>Betaproteobacteria</taxon>
        <taxon>Burkholderiales</taxon>
        <taxon>Burkholderiaceae</taxon>
        <taxon>Ephemeroptericola</taxon>
    </lineage>
</organism>
<dbReference type="GO" id="GO:0004668">
    <property type="term" value="F:protein-arginine deiminase activity"/>
    <property type="evidence" value="ECO:0007669"/>
    <property type="project" value="InterPro"/>
</dbReference>
<dbReference type="InterPro" id="IPR007466">
    <property type="entry name" value="Peptidyl-Arg-deiminase_porph"/>
</dbReference>
<evidence type="ECO:0000256" key="1">
    <source>
        <dbReference type="ARBA" id="ARBA00022801"/>
    </source>
</evidence>
<dbReference type="KEGG" id="hyf:DTO96_101107"/>
<keyword evidence="1 3" id="KW-0378">Hydrolase</keyword>
<keyword evidence="2" id="KW-0732">Signal</keyword>
<sequence>MKRRHFLKGLSGAALLPIMSFPLLSCADDGVQSTSTKKTNLNTRMPEESEAHDATWMAYGATAQAWGTTGAYGASRALARRNLMNIAIQLSRFEAVKMLVSPNDMTEAKALLASLLHGNTTNTLTLGSGHNAVLPNVESGGKVELISQAVDDLWMRDTGPIFVSDSEQQWHGVNFNFNGWGQDDTGAAGWRRDPEKAKNGISAQPIKNDKAVAHFILQRTQTPELSTWLVLEGGGIEVDGEGTAICTESCILNPNRNPNRTKTEVEHELLRLLGVQKVIWLPGLKAQDITDGHIDFYARFVGPHRVAYGLDNDPESPEYELTHEHKKILESATDAKGRRLNLYPLVAPDAEKVANAVLSRNNWSDNLFNENSFAAGYIGFYVANKCVMMQQFGDPKADAAALKTVQALYPERTVLQMAADGLANGGGTIHCATQQQPARQARG</sequence>
<evidence type="ECO:0000313" key="4">
    <source>
        <dbReference type="Proteomes" id="UP000252182"/>
    </source>
</evidence>
<dbReference type="EMBL" id="CP031124">
    <property type="protein sequence ID" value="AXF85377.1"/>
    <property type="molecule type" value="Genomic_DNA"/>
</dbReference>
<dbReference type="Gene3D" id="3.75.10.10">
    <property type="entry name" value="L-arginine/glycine Amidinotransferase, Chain A"/>
    <property type="match status" value="1"/>
</dbReference>
<dbReference type="SUPFAM" id="SSF55909">
    <property type="entry name" value="Pentein"/>
    <property type="match status" value="1"/>
</dbReference>
<name>A0A345DAI9_9BURK</name>
<dbReference type="AlphaFoldDB" id="A0A345DAI9"/>
<feature type="signal peptide" evidence="2">
    <location>
        <begin position="1"/>
        <end position="27"/>
    </location>
</feature>
<reference evidence="4" key="1">
    <citation type="submission" date="2018-07" db="EMBL/GenBank/DDBJ databases">
        <authorList>
            <person name="Kim H."/>
        </authorList>
    </citation>
    <scope>NUCLEOTIDE SEQUENCE [LARGE SCALE GENOMIC DNA]</scope>
    <source>
        <strain evidence="4">F02</strain>
    </source>
</reference>
<evidence type="ECO:0000256" key="2">
    <source>
        <dbReference type="SAM" id="SignalP"/>
    </source>
</evidence>
<proteinExistence type="predicted"/>
<keyword evidence="4" id="KW-1185">Reference proteome</keyword>
<dbReference type="GO" id="GO:0009446">
    <property type="term" value="P:putrescine biosynthetic process"/>
    <property type="evidence" value="ECO:0007669"/>
    <property type="project" value="InterPro"/>
</dbReference>
<gene>
    <name evidence="3" type="primary">aguA</name>
    <name evidence="3" type="ORF">DTO96_101107</name>
</gene>
<dbReference type="EC" id="3.5.3.12" evidence="3"/>
<dbReference type="PANTHER" id="PTHR31377">
    <property type="entry name" value="AGMATINE DEIMINASE-RELATED"/>
    <property type="match status" value="1"/>
</dbReference>
<dbReference type="GO" id="GO:0047632">
    <property type="term" value="F:agmatine deiminase activity"/>
    <property type="evidence" value="ECO:0007669"/>
    <property type="project" value="UniProtKB-EC"/>
</dbReference>
<feature type="chain" id="PRO_5016707654" evidence="2">
    <location>
        <begin position="28"/>
        <end position="443"/>
    </location>
</feature>
<dbReference type="PANTHER" id="PTHR31377:SF0">
    <property type="entry name" value="AGMATINE DEIMINASE-RELATED"/>
    <property type="match status" value="1"/>
</dbReference>
<dbReference type="Pfam" id="PF04371">
    <property type="entry name" value="PAD_porph"/>
    <property type="match status" value="1"/>
</dbReference>
<dbReference type="Proteomes" id="UP000252182">
    <property type="component" value="Chromosome"/>
</dbReference>